<dbReference type="EnsemblMetazoa" id="CJA26706.1">
    <property type="protein sequence ID" value="CJA26706.1"/>
    <property type="gene ID" value="WBGene00182278"/>
</dbReference>
<evidence type="ECO:0000259" key="2">
    <source>
        <dbReference type="PROSITE" id="PS51293"/>
    </source>
</evidence>
<protein>
    <submittedName>
        <fullName evidence="3">SANT domain-containing protein</fullName>
    </submittedName>
</protein>
<accession>A0A8R1E8D0</accession>
<dbReference type="InterPro" id="IPR001005">
    <property type="entry name" value="SANT/Myb"/>
</dbReference>
<dbReference type="SUPFAM" id="SSF46689">
    <property type="entry name" value="Homeodomain-like"/>
    <property type="match status" value="1"/>
</dbReference>
<dbReference type="SMART" id="SM00717">
    <property type="entry name" value="SANT"/>
    <property type="match status" value="1"/>
</dbReference>
<name>A0A8R1E8D0_CAEJA</name>
<dbReference type="Proteomes" id="UP000005237">
    <property type="component" value="Unassembled WGS sequence"/>
</dbReference>
<keyword evidence="4" id="KW-1185">Reference proteome</keyword>
<dbReference type="GO" id="GO:0005634">
    <property type="term" value="C:nucleus"/>
    <property type="evidence" value="ECO:0007669"/>
    <property type="project" value="UniProtKB-SubCell"/>
</dbReference>
<dbReference type="CDD" id="cd00167">
    <property type="entry name" value="SANT"/>
    <property type="match status" value="1"/>
</dbReference>
<evidence type="ECO:0000313" key="3">
    <source>
        <dbReference type="EnsemblMetazoa" id="CJA26706.1"/>
    </source>
</evidence>
<dbReference type="Pfam" id="PF00249">
    <property type="entry name" value="Myb_DNA-binding"/>
    <property type="match status" value="1"/>
</dbReference>
<organism evidence="3 4">
    <name type="scientific">Caenorhabditis japonica</name>
    <dbReference type="NCBI Taxonomy" id="281687"/>
    <lineage>
        <taxon>Eukaryota</taxon>
        <taxon>Metazoa</taxon>
        <taxon>Ecdysozoa</taxon>
        <taxon>Nematoda</taxon>
        <taxon>Chromadorea</taxon>
        <taxon>Rhabditida</taxon>
        <taxon>Rhabditina</taxon>
        <taxon>Rhabditomorpha</taxon>
        <taxon>Rhabditoidea</taxon>
        <taxon>Rhabditidae</taxon>
        <taxon>Peloderinae</taxon>
        <taxon>Caenorhabditis</taxon>
    </lineage>
</organism>
<evidence type="ECO:0000256" key="1">
    <source>
        <dbReference type="ARBA" id="ARBA00004123"/>
    </source>
</evidence>
<reference evidence="4" key="1">
    <citation type="submission" date="2010-08" db="EMBL/GenBank/DDBJ databases">
        <authorList>
            <consortium name="Caenorhabditis japonica Sequencing Consortium"/>
            <person name="Wilson R.K."/>
        </authorList>
    </citation>
    <scope>NUCLEOTIDE SEQUENCE [LARGE SCALE GENOMIC DNA]</scope>
    <source>
        <strain evidence="4">DF5081</strain>
    </source>
</reference>
<feature type="domain" description="SANT" evidence="2">
    <location>
        <begin position="7"/>
        <end position="58"/>
    </location>
</feature>
<reference evidence="3" key="2">
    <citation type="submission" date="2022-06" db="UniProtKB">
        <authorList>
            <consortium name="EnsemblMetazoa"/>
        </authorList>
    </citation>
    <scope>IDENTIFICATION</scope>
    <source>
        <strain evidence="3">DF5081</strain>
    </source>
</reference>
<dbReference type="InterPro" id="IPR017884">
    <property type="entry name" value="SANT_dom"/>
</dbReference>
<dbReference type="AlphaFoldDB" id="A0A8R1E8D0"/>
<proteinExistence type="predicted"/>
<sequence length="78" mass="9375">MSNERVQYKQNWTDHEKEDALRCFQWYGNSFNYIADVMGNKTVEQIEEFYAENRELVDTVKKQFDDGYKSQLSIKQVP</sequence>
<dbReference type="Gene3D" id="1.20.58.1880">
    <property type="match status" value="1"/>
</dbReference>
<comment type="subcellular location">
    <subcellularLocation>
        <location evidence="1">Nucleus</location>
    </subcellularLocation>
</comment>
<dbReference type="PROSITE" id="PS51293">
    <property type="entry name" value="SANT"/>
    <property type="match status" value="1"/>
</dbReference>
<dbReference type="InterPro" id="IPR009057">
    <property type="entry name" value="Homeodomain-like_sf"/>
</dbReference>
<evidence type="ECO:0000313" key="4">
    <source>
        <dbReference type="Proteomes" id="UP000005237"/>
    </source>
</evidence>